<comment type="caution">
    <text evidence="2">The sequence shown here is derived from an EMBL/GenBank/DDBJ whole genome shotgun (WGS) entry which is preliminary data.</text>
</comment>
<reference evidence="2" key="1">
    <citation type="submission" date="2022-11" db="EMBL/GenBank/DDBJ databases">
        <authorList>
            <person name="Morgan W.R."/>
            <person name="Tartar A."/>
        </authorList>
    </citation>
    <scope>NUCLEOTIDE SEQUENCE</scope>
    <source>
        <strain evidence="2">ARSEF 373</strain>
    </source>
</reference>
<gene>
    <name evidence="2" type="ORF">N0F65_000143</name>
</gene>
<protein>
    <submittedName>
        <fullName evidence="2">Uncharacterized protein</fullName>
    </submittedName>
</protein>
<sequence>MSPILAGRGRKITVNERIERILQGSLTADTEELHGASTQRERQDQINRMYEMSRLYSSSVEDKFLKSRKRDTGKKKRSHARQDGEDSGAGVVTEDNRSSPSKDGAKRTLSLAPLNLEEDDRANTSPGRRLEPSPIKPSRCLSKYILQQREREELLHGSGEASPSSPPPFQPKPWYKGYSSDHKAPPCSMDAKIRRYGAYGAIKMVAAETVAGTAPYFGLNESQSLPNLELKNAPNPFAPKLHGSPTLWPEDASYPSGAQLEINRMTRCPSPDCRYSTHSVGHVSPDAHLQRTKAVHLQDTRALEQAFEEQKEKRRQEIAYNKQQFKDWKAGLKFESLADKMDHPFVKLNARRAKAVTIVRTTEYSPISKFNEQVEQLTAKRFTLRWRHMAILMEVMRRTPCRRPVLQDIEKILARCYDMTVKNKYPFELTRQQFWELIQKEYPMMEVRHANRLYSSYDYMMQDRLDARAFLGTVRALRVQQGTPIDIICMSLRDFDTMKNGRLQSRDSLCTTLTMCCGSEEEQQDMEKKSTMMWELLLREPPGDASELSGSPQRPTTSGSRPVTSHVLEDDLDGIPIEHVRAKLEQEKHVLKAFTDMLLRRREECFSAASIPLSRGT</sequence>
<name>A0AAV2YFH4_9STRA</name>
<proteinExistence type="predicted"/>
<feature type="region of interest" description="Disordered" evidence="1">
    <location>
        <begin position="63"/>
        <end position="181"/>
    </location>
</feature>
<keyword evidence="3" id="KW-1185">Reference proteome</keyword>
<evidence type="ECO:0000313" key="2">
    <source>
        <dbReference type="EMBL" id="DAZ93527.1"/>
    </source>
</evidence>
<organism evidence="2 3">
    <name type="scientific">Lagenidium giganteum</name>
    <dbReference type="NCBI Taxonomy" id="4803"/>
    <lineage>
        <taxon>Eukaryota</taxon>
        <taxon>Sar</taxon>
        <taxon>Stramenopiles</taxon>
        <taxon>Oomycota</taxon>
        <taxon>Peronosporomycetes</taxon>
        <taxon>Pythiales</taxon>
        <taxon>Pythiaceae</taxon>
    </lineage>
</organism>
<feature type="region of interest" description="Disordered" evidence="1">
    <location>
        <begin position="542"/>
        <end position="570"/>
    </location>
</feature>
<feature type="compositionally biased region" description="Polar residues" evidence="1">
    <location>
        <begin position="548"/>
        <end position="563"/>
    </location>
</feature>
<dbReference type="EMBL" id="DAKRPA010000309">
    <property type="protein sequence ID" value="DAZ93527.1"/>
    <property type="molecule type" value="Genomic_DNA"/>
</dbReference>
<accession>A0AAV2YFH4</accession>
<reference evidence="2" key="2">
    <citation type="journal article" date="2023" name="Microbiol Resour">
        <title>Decontamination and Annotation of the Draft Genome Sequence of the Oomycete Lagenidium giganteum ARSEF 373.</title>
        <authorList>
            <person name="Morgan W.R."/>
            <person name="Tartar A."/>
        </authorList>
    </citation>
    <scope>NUCLEOTIDE SEQUENCE</scope>
    <source>
        <strain evidence="2">ARSEF 373</strain>
    </source>
</reference>
<dbReference type="Proteomes" id="UP001146120">
    <property type="component" value="Unassembled WGS sequence"/>
</dbReference>
<feature type="compositionally biased region" description="Basic residues" evidence="1">
    <location>
        <begin position="66"/>
        <end position="79"/>
    </location>
</feature>
<dbReference type="AlphaFoldDB" id="A0AAV2YFH4"/>
<evidence type="ECO:0000313" key="3">
    <source>
        <dbReference type="Proteomes" id="UP001146120"/>
    </source>
</evidence>
<evidence type="ECO:0000256" key="1">
    <source>
        <dbReference type="SAM" id="MobiDB-lite"/>
    </source>
</evidence>